<feature type="compositionally biased region" description="Acidic residues" evidence="1">
    <location>
        <begin position="14"/>
        <end position="23"/>
    </location>
</feature>
<gene>
    <name evidence="2" type="ORF">C4D60_Mb07t03140</name>
</gene>
<reference evidence="2 3" key="1">
    <citation type="journal article" date="2019" name="Nat. Plants">
        <title>Genome sequencing of Musa balbisiana reveals subgenome evolution and function divergence in polyploid bananas.</title>
        <authorList>
            <person name="Yao X."/>
        </authorList>
    </citation>
    <scope>NUCLEOTIDE SEQUENCE [LARGE SCALE GENOMIC DNA]</scope>
    <source>
        <strain evidence="3">cv. DH-PKW</strain>
        <tissue evidence="2">Leaves</tissue>
    </source>
</reference>
<feature type="region of interest" description="Disordered" evidence="1">
    <location>
        <begin position="94"/>
        <end position="115"/>
    </location>
</feature>
<accession>A0A4S8JCK7</accession>
<dbReference type="Proteomes" id="UP000317650">
    <property type="component" value="Chromosome 7"/>
</dbReference>
<dbReference type="EMBL" id="PYDT01000005">
    <property type="protein sequence ID" value="THU59537.1"/>
    <property type="molecule type" value="Genomic_DNA"/>
</dbReference>
<evidence type="ECO:0000313" key="3">
    <source>
        <dbReference type="Proteomes" id="UP000317650"/>
    </source>
</evidence>
<dbReference type="AlphaFoldDB" id="A0A4S8JCK7"/>
<feature type="region of interest" description="Disordered" evidence="1">
    <location>
        <begin position="1"/>
        <end position="45"/>
    </location>
</feature>
<evidence type="ECO:0000256" key="1">
    <source>
        <dbReference type="SAM" id="MobiDB-lite"/>
    </source>
</evidence>
<sequence length="115" mass="12203">MGEGIGEDKVGGGGDEDAQEEEGPGDHCVPNVGLVDAHPPEAGPEAHDLVVNAREATCIRCLAKQQWLDATAGGQQSGQGSTNEVNVTVSNTELESTWCSIQEQPREKKDWTPYS</sequence>
<feature type="compositionally biased region" description="Polar residues" evidence="1">
    <location>
        <begin position="94"/>
        <end position="103"/>
    </location>
</feature>
<feature type="compositionally biased region" description="Basic and acidic residues" evidence="1">
    <location>
        <begin position="104"/>
        <end position="115"/>
    </location>
</feature>
<organism evidence="2 3">
    <name type="scientific">Musa balbisiana</name>
    <name type="common">Banana</name>
    <dbReference type="NCBI Taxonomy" id="52838"/>
    <lineage>
        <taxon>Eukaryota</taxon>
        <taxon>Viridiplantae</taxon>
        <taxon>Streptophyta</taxon>
        <taxon>Embryophyta</taxon>
        <taxon>Tracheophyta</taxon>
        <taxon>Spermatophyta</taxon>
        <taxon>Magnoliopsida</taxon>
        <taxon>Liliopsida</taxon>
        <taxon>Zingiberales</taxon>
        <taxon>Musaceae</taxon>
        <taxon>Musa</taxon>
    </lineage>
</organism>
<keyword evidence="3" id="KW-1185">Reference proteome</keyword>
<proteinExistence type="predicted"/>
<comment type="caution">
    <text evidence="2">The sequence shown here is derived from an EMBL/GenBank/DDBJ whole genome shotgun (WGS) entry which is preliminary data.</text>
</comment>
<evidence type="ECO:0000313" key="2">
    <source>
        <dbReference type="EMBL" id="THU59537.1"/>
    </source>
</evidence>
<name>A0A4S8JCK7_MUSBA</name>
<feature type="compositionally biased region" description="Basic and acidic residues" evidence="1">
    <location>
        <begin position="1"/>
        <end position="10"/>
    </location>
</feature>
<protein>
    <submittedName>
        <fullName evidence="2">Uncharacterized protein</fullName>
    </submittedName>
</protein>